<dbReference type="SUPFAM" id="SSF55729">
    <property type="entry name" value="Acyl-CoA N-acyltransferases (Nat)"/>
    <property type="match status" value="1"/>
</dbReference>
<dbReference type="EMBL" id="AMWN01000001">
    <property type="protein sequence ID" value="EXJ95666.1"/>
    <property type="molecule type" value="Genomic_DNA"/>
</dbReference>
<dbReference type="GeneID" id="19155694"/>
<dbReference type="GO" id="GO:0016747">
    <property type="term" value="F:acyltransferase activity, transferring groups other than amino-acyl groups"/>
    <property type="evidence" value="ECO:0007669"/>
    <property type="project" value="InterPro"/>
</dbReference>
<evidence type="ECO:0000259" key="2">
    <source>
        <dbReference type="PROSITE" id="PS51186"/>
    </source>
</evidence>
<dbReference type="CDD" id="cd04301">
    <property type="entry name" value="NAT_SF"/>
    <property type="match status" value="1"/>
</dbReference>
<sequence length="387" mass="43160">MSHSVPVSSATLPSSPGSSSPTTEVERLRLETTPLLTIASQSTGATTTAATQTPQSTLRRARFSDLAPAAHTCTLAFWDEALFGNVIHPRRATYPGDVNKYWYRRFVVDWWDWSHVFLVTTETVPVNDEGDNDEDGPASGSKENVPDDEDEAVSTRAYQTNTSRKGGSPQPLFTSEHLAKKKRKDAEVITGFAHWSRIAPSWRENYQAGWGLRWWDPRRLLKPIASMLVNLWALLSPNRAASPENEDVLERSYNFLDHVWTGERAESWYLESLAVHPSFQGRGLGRALVAWGLEQACEEGISTSVIAADGKEPFYQKCGFDVGPVARSGEGQGNPLREVAGGLAFFRDKAGVRIEAREPGPWMEGFGVFDWEEWQRKTFGGERVEKK</sequence>
<feature type="compositionally biased region" description="Polar residues" evidence="1">
    <location>
        <begin position="156"/>
        <end position="165"/>
    </location>
</feature>
<keyword evidence="4" id="KW-1185">Reference proteome</keyword>
<feature type="region of interest" description="Disordered" evidence="1">
    <location>
        <begin position="1"/>
        <end position="24"/>
    </location>
</feature>
<evidence type="ECO:0000313" key="4">
    <source>
        <dbReference type="Proteomes" id="UP000019484"/>
    </source>
</evidence>
<dbReference type="Proteomes" id="UP000019484">
    <property type="component" value="Unassembled WGS sequence"/>
</dbReference>
<comment type="caution">
    <text evidence="3">The sequence shown here is derived from an EMBL/GenBank/DDBJ whole genome shotgun (WGS) entry which is preliminary data.</text>
</comment>
<dbReference type="Pfam" id="PF13508">
    <property type="entry name" value="Acetyltransf_7"/>
    <property type="match status" value="1"/>
</dbReference>
<organism evidence="3 4">
    <name type="scientific">Capronia coronata CBS 617.96</name>
    <dbReference type="NCBI Taxonomy" id="1182541"/>
    <lineage>
        <taxon>Eukaryota</taxon>
        <taxon>Fungi</taxon>
        <taxon>Dikarya</taxon>
        <taxon>Ascomycota</taxon>
        <taxon>Pezizomycotina</taxon>
        <taxon>Eurotiomycetes</taxon>
        <taxon>Chaetothyriomycetidae</taxon>
        <taxon>Chaetothyriales</taxon>
        <taxon>Herpotrichiellaceae</taxon>
        <taxon>Capronia</taxon>
    </lineage>
</organism>
<evidence type="ECO:0000313" key="3">
    <source>
        <dbReference type="EMBL" id="EXJ95666.1"/>
    </source>
</evidence>
<dbReference type="OrthoDB" id="2744543at2759"/>
<dbReference type="InterPro" id="IPR016181">
    <property type="entry name" value="Acyl_CoA_acyltransferase"/>
</dbReference>
<dbReference type="RefSeq" id="XP_007719895.1">
    <property type="nucleotide sequence ID" value="XM_007721705.1"/>
</dbReference>
<name>W9Z266_9EURO</name>
<proteinExistence type="predicted"/>
<dbReference type="PANTHER" id="PTHR42791:SF16">
    <property type="entry name" value="N-ACETYLTRANSFERASE DOMAIN-CONTAINING PROTEIN"/>
    <property type="match status" value="1"/>
</dbReference>
<dbReference type="PROSITE" id="PS51186">
    <property type="entry name" value="GNAT"/>
    <property type="match status" value="1"/>
</dbReference>
<dbReference type="InterPro" id="IPR052523">
    <property type="entry name" value="Trichothecene_AcTrans"/>
</dbReference>
<dbReference type="InterPro" id="IPR000182">
    <property type="entry name" value="GNAT_dom"/>
</dbReference>
<gene>
    <name evidence="3" type="ORF">A1O1_00788</name>
</gene>
<dbReference type="AlphaFoldDB" id="W9Z266"/>
<dbReference type="eggNOG" id="ENOG502SQMB">
    <property type="taxonomic scope" value="Eukaryota"/>
</dbReference>
<dbReference type="PANTHER" id="PTHR42791">
    <property type="entry name" value="GNAT FAMILY ACETYLTRANSFERASE"/>
    <property type="match status" value="1"/>
</dbReference>
<accession>W9Z266</accession>
<dbReference type="STRING" id="1182541.W9Z266"/>
<feature type="compositionally biased region" description="Low complexity" evidence="1">
    <location>
        <begin position="8"/>
        <end position="23"/>
    </location>
</feature>
<feature type="domain" description="N-acetyltransferase" evidence="2">
    <location>
        <begin position="187"/>
        <end position="348"/>
    </location>
</feature>
<evidence type="ECO:0000256" key="1">
    <source>
        <dbReference type="SAM" id="MobiDB-lite"/>
    </source>
</evidence>
<dbReference type="Gene3D" id="3.40.630.30">
    <property type="match status" value="1"/>
</dbReference>
<feature type="region of interest" description="Disordered" evidence="1">
    <location>
        <begin position="125"/>
        <end position="173"/>
    </location>
</feature>
<reference evidence="3 4" key="1">
    <citation type="submission" date="2013-03" db="EMBL/GenBank/DDBJ databases">
        <title>The Genome Sequence of Capronia coronata CBS 617.96.</title>
        <authorList>
            <consortium name="The Broad Institute Genomics Platform"/>
            <person name="Cuomo C."/>
            <person name="de Hoog S."/>
            <person name="Gorbushina A."/>
            <person name="Walker B."/>
            <person name="Young S.K."/>
            <person name="Zeng Q."/>
            <person name="Gargeya S."/>
            <person name="Fitzgerald M."/>
            <person name="Haas B."/>
            <person name="Abouelleil A."/>
            <person name="Allen A.W."/>
            <person name="Alvarado L."/>
            <person name="Arachchi H.M."/>
            <person name="Berlin A.M."/>
            <person name="Chapman S.B."/>
            <person name="Gainer-Dewar J."/>
            <person name="Goldberg J."/>
            <person name="Griggs A."/>
            <person name="Gujja S."/>
            <person name="Hansen M."/>
            <person name="Howarth C."/>
            <person name="Imamovic A."/>
            <person name="Ireland A."/>
            <person name="Larimer J."/>
            <person name="McCowan C."/>
            <person name="Murphy C."/>
            <person name="Pearson M."/>
            <person name="Poon T.W."/>
            <person name="Priest M."/>
            <person name="Roberts A."/>
            <person name="Saif S."/>
            <person name="Shea T."/>
            <person name="Sisk P."/>
            <person name="Sykes S."/>
            <person name="Wortman J."/>
            <person name="Nusbaum C."/>
            <person name="Birren B."/>
        </authorList>
    </citation>
    <scope>NUCLEOTIDE SEQUENCE [LARGE SCALE GENOMIC DNA]</scope>
    <source>
        <strain evidence="3 4">CBS 617.96</strain>
    </source>
</reference>
<dbReference type="HOGENOM" id="CLU_060131_3_1_1"/>
<protein>
    <recommendedName>
        <fullName evidence="2">N-acetyltransferase domain-containing protein</fullName>
    </recommendedName>
</protein>